<evidence type="ECO:0000256" key="4">
    <source>
        <dbReference type="ARBA" id="ARBA00023163"/>
    </source>
</evidence>
<dbReference type="PANTHER" id="PTHR30419:SF8">
    <property type="entry name" value="NITROGEN ASSIMILATION TRANSCRIPTIONAL ACTIVATOR-RELATED"/>
    <property type="match status" value="1"/>
</dbReference>
<proteinExistence type="inferred from homology"/>
<sequence length="332" mass="35623">MLQSSPHLDHLRLRQLRLLELIDRHKSLRAVAEAMNLTQPAVSQMLKDLEYAFGATLVERSVRGAVLSPVGRVALQRAKAGLAIFDQLALELRTDKPTVVRVGTNPACLYKLIPSALRHLSVSDADIRVRLAAGTVGTMVSGLLDGELDCYVGRVDWATMPVPIADLLRYEPLTETGLVVACSVDHPLASRHQVSAAELAGWPWALPSAETNNRSSIETAFRNCGVPAPLPAIEVGADPISQLCLAVETGVLICVPRVLLETEVAGNRIVPLVTPDLSLPPIRICFVTLHESDHLPAIHHLRSALMAVCEGDSQGARSDGRATIIAGDADSP</sequence>
<dbReference type="InterPro" id="IPR000847">
    <property type="entry name" value="LysR_HTH_N"/>
</dbReference>
<dbReference type="SUPFAM" id="SSF53850">
    <property type="entry name" value="Periplasmic binding protein-like II"/>
    <property type="match status" value="1"/>
</dbReference>
<reference evidence="7" key="1">
    <citation type="journal article" date="2019" name="Int. J. Syst. Evol. Microbiol.">
        <title>The Global Catalogue of Microorganisms (GCM) 10K type strain sequencing project: providing services to taxonomists for standard genome sequencing and annotation.</title>
        <authorList>
            <consortium name="The Broad Institute Genomics Platform"/>
            <consortium name="The Broad Institute Genome Sequencing Center for Infectious Disease"/>
            <person name="Wu L."/>
            <person name="Ma J."/>
        </authorList>
    </citation>
    <scope>NUCLEOTIDE SEQUENCE [LARGE SCALE GENOMIC DNA]</scope>
    <source>
        <strain evidence="7">CGMCC 4.7283</strain>
    </source>
</reference>
<dbReference type="Gene3D" id="3.40.190.290">
    <property type="match status" value="1"/>
</dbReference>
<dbReference type="Gene3D" id="1.10.10.10">
    <property type="entry name" value="Winged helix-like DNA-binding domain superfamily/Winged helix DNA-binding domain"/>
    <property type="match status" value="1"/>
</dbReference>
<protein>
    <submittedName>
        <fullName evidence="6">LysR family transcriptional regulator</fullName>
    </submittedName>
</protein>
<evidence type="ECO:0000313" key="6">
    <source>
        <dbReference type="EMBL" id="MFC4667387.1"/>
    </source>
</evidence>
<dbReference type="Proteomes" id="UP001595973">
    <property type="component" value="Unassembled WGS sequence"/>
</dbReference>
<evidence type="ECO:0000256" key="1">
    <source>
        <dbReference type="ARBA" id="ARBA00009437"/>
    </source>
</evidence>
<comment type="caution">
    <text evidence="6">The sequence shown here is derived from an EMBL/GenBank/DDBJ whole genome shotgun (WGS) entry which is preliminary data.</text>
</comment>
<keyword evidence="3" id="KW-0238">DNA-binding</keyword>
<dbReference type="EMBL" id="JBHSGI010000002">
    <property type="protein sequence ID" value="MFC4667387.1"/>
    <property type="molecule type" value="Genomic_DNA"/>
</dbReference>
<dbReference type="SUPFAM" id="SSF46785">
    <property type="entry name" value="Winged helix' DNA-binding domain"/>
    <property type="match status" value="1"/>
</dbReference>
<evidence type="ECO:0000256" key="3">
    <source>
        <dbReference type="ARBA" id="ARBA00023125"/>
    </source>
</evidence>
<keyword evidence="2" id="KW-0805">Transcription regulation</keyword>
<evidence type="ECO:0000256" key="2">
    <source>
        <dbReference type="ARBA" id="ARBA00023015"/>
    </source>
</evidence>
<dbReference type="RefSeq" id="WP_380715517.1">
    <property type="nucleotide sequence ID" value="NZ_JBHSGI010000002.1"/>
</dbReference>
<evidence type="ECO:0000313" key="7">
    <source>
        <dbReference type="Proteomes" id="UP001595973"/>
    </source>
</evidence>
<keyword evidence="7" id="KW-1185">Reference proteome</keyword>
<dbReference type="Pfam" id="PF03466">
    <property type="entry name" value="LysR_substrate"/>
    <property type="match status" value="1"/>
</dbReference>
<feature type="domain" description="HTH lysR-type" evidence="5">
    <location>
        <begin position="11"/>
        <end position="68"/>
    </location>
</feature>
<organism evidence="6 7">
    <name type="scientific">Seohaeicola nanhaiensis</name>
    <dbReference type="NCBI Taxonomy" id="1387282"/>
    <lineage>
        <taxon>Bacteria</taxon>
        <taxon>Pseudomonadati</taxon>
        <taxon>Pseudomonadota</taxon>
        <taxon>Alphaproteobacteria</taxon>
        <taxon>Rhodobacterales</taxon>
        <taxon>Roseobacteraceae</taxon>
        <taxon>Seohaeicola</taxon>
    </lineage>
</organism>
<dbReference type="InterPro" id="IPR036388">
    <property type="entry name" value="WH-like_DNA-bd_sf"/>
</dbReference>
<evidence type="ECO:0000259" key="5">
    <source>
        <dbReference type="PROSITE" id="PS50931"/>
    </source>
</evidence>
<gene>
    <name evidence="6" type="ORF">ACFO5X_02370</name>
</gene>
<dbReference type="InterPro" id="IPR005119">
    <property type="entry name" value="LysR_subst-bd"/>
</dbReference>
<comment type="similarity">
    <text evidence="1">Belongs to the LysR transcriptional regulatory family.</text>
</comment>
<dbReference type="PROSITE" id="PS50931">
    <property type="entry name" value="HTH_LYSR"/>
    <property type="match status" value="1"/>
</dbReference>
<keyword evidence="4" id="KW-0804">Transcription</keyword>
<dbReference type="InterPro" id="IPR036390">
    <property type="entry name" value="WH_DNA-bd_sf"/>
</dbReference>
<dbReference type="InterPro" id="IPR050950">
    <property type="entry name" value="HTH-type_LysR_regulators"/>
</dbReference>
<name>A0ABV9KBE6_9RHOB</name>
<dbReference type="PANTHER" id="PTHR30419">
    <property type="entry name" value="HTH-TYPE TRANSCRIPTIONAL REGULATOR YBHD"/>
    <property type="match status" value="1"/>
</dbReference>
<accession>A0ABV9KBE6</accession>
<dbReference type="PRINTS" id="PR00039">
    <property type="entry name" value="HTHLYSR"/>
</dbReference>
<dbReference type="Pfam" id="PF00126">
    <property type="entry name" value="HTH_1"/>
    <property type="match status" value="1"/>
</dbReference>